<accession>A0ABS2R221</accession>
<dbReference type="Proteomes" id="UP000823485">
    <property type="component" value="Unassembled WGS sequence"/>
</dbReference>
<evidence type="ECO:0000313" key="4">
    <source>
        <dbReference type="Proteomes" id="UP000823485"/>
    </source>
</evidence>
<evidence type="ECO:0000256" key="1">
    <source>
        <dbReference type="ARBA" id="ARBA00022553"/>
    </source>
</evidence>
<proteinExistence type="predicted"/>
<dbReference type="PROSITE" id="PS50801">
    <property type="entry name" value="STAS"/>
    <property type="match status" value="1"/>
</dbReference>
<dbReference type="Pfam" id="PF01740">
    <property type="entry name" value="STAS"/>
    <property type="match status" value="1"/>
</dbReference>
<dbReference type="InterPro" id="IPR036513">
    <property type="entry name" value="STAS_dom_sf"/>
</dbReference>
<keyword evidence="1" id="KW-0597">Phosphoprotein</keyword>
<dbReference type="PANTHER" id="PTHR33745:SF3">
    <property type="entry name" value="RSBT CO-ANTAGONIST PROTEIN RSBRC"/>
    <property type="match status" value="1"/>
</dbReference>
<evidence type="ECO:0000259" key="2">
    <source>
        <dbReference type="PROSITE" id="PS50801"/>
    </source>
</evidence>
<gene>
    <name evidence="3" type="ORF">JOC94_000150</name>
</gene>
<feature type="domain" description="STAS" evidence="2">
    <location>
        <begin position="166"/>
        <end position="277"/>
    </location>
</feature>
<name>A0ABS2R221_9BACI</name>
<dbReference type="InterPro" id="IPR002645">
    <property type="entry name" value="STAS_dom"/>
</dbReference>
<dbReference type="CDD" id="cd07041">
    <property type="entry name" value="STAS_RsbR_RsbS_like"/>
    <property type="match status" value="1"/>
</dbReference>
<dbReference type="SUPFAM" id="SSF52091">
    <property type="entry name" value="SpoIIaa-like"/>
    <property type="match status" value="1"/>
</dbReference>
<sequence>MSDIDIELYGYLIDHLDAISDQWLALRKKEKGSIYSVDAGEEVEHTLREQNRLTNVTIASSLLADEKQFQESKEKWAQIVAKSRIQSNTPIYEVLGALSKVRKIYWSFVKQFSSLKGEVVTKEDLQRWGEVIHLAFDELYVEFSEMYFKLMTNRLTAQLNLIDELSTPVIKITSESGVLPLIGDIDTYRAKKILEYVPKKSVDIGITRLYIDLSGVSIIDTMVAHQLYDMAQILDLLGIQARITGIRPEIAQTAIQLGLDFSSIDTYGSLQQVLAEEFLIVAE</sequence>
<keyword evidence="4" id="KW-1185">Reference proteome</keyword>
<dbReference type="InterPro" id="IPR051932">
    <property type="entry name" value="Bact_StressResp_Reg"/>
</dbReference>
<dbReference type="RefSeq" id="WP_077109776.1">
    <property type="nucleotide sequence ID" value="NZ_JAFBFH010000001.1"/>
</dbReference>
<organism evidence="3 4">
    <name type="scientific">Siminovitchia thermophila</name>
    <dbReference type="NCBI Taxonomy" id="1245522"/>
    <lineage>
        <taxon>Bacteria</taxon>
        <taxon>Bacillati</taxon>
        <taxon>Bacillota</taxon>
        <taxon>Bacilli</taxon>
        <taxon>Bacillales</taxon>
        <taxon>Bacillaceae</taxon>
        <taxon>Siminovitchia</taxon>
    </lineage>
</organism>
<dbReference type="Gene3D" id="3.30.750.24">
    <property type="entry name" value="STAS domain"/>
    <property type="match status" value="1"/>
</dbReference>
<dbReference type="PANTHER" id="PTHR33745">
    <property type="entry name" value="RSBT ANTAGONIST PROTEIN RSBS-RELATED"/>
    <property type="match status" value="1"/>
</dbReference>
<protein>
    <submittedName>
        <fullName evidence="3">RsbT co-antagonist protein RsbR</fullName>
    </submittedName>
</protein>
<dbReference type="EMBL" id="JAFBFH010000001">
    <property type="protein sequence ID" value="MBM7713184.1"/>
    <property type="molecule type" value="Genomic_DNA"/>
</dbReference>
<comment type="caution">
    <text evidence="3">The sequence shown here is derived from an EMBL/GenBank/DDBJ whole genome shotgun (WGS) entry which is preliminary data.</text>
</comment>
<reference evidence="3 4" key="1">
    <citation type="submission" date="2021-01" db="EMBL/GenBank/DDBJ databases">
        <title>Genomic Encyclopedia of Type Strains, Phase IV (KMG-IV): sequencing the most valuable type-strain genomes for metagenomic binning, comparative biology and taxonomic classification.</title>
        <authorList>
            <person name="Goeker M."/>
        </authorList>
    </citation>
    <scope>NUCLEOTIDE SEQUENCE [LARGE SCALE GENOMIC DNA]</scope>
    <source>
        <strain evidence="3 4">DSM 105453</strain>
    </source>
</reference>
<evidence type="ECO:0000313" key="3">
    <source>
        <dbReference type="EMBL" id="MBM7713184.1"/>
    </source>
</evidence>